<dbReference type="PANTHER" id="PTHR10792">
    <property type="entry name" value="60S RIBOSOMAL PROTEIN L24"/>
    <property type="match status" value="1"/>
</dbReference>
<feature type="domain" description="Large ribosomal subunit protein eL24-related N-terminal" evidence="3">
    <location>
        <begin position="26"/>
        <end position="76"/>
    </location>
</feature>
<accession>A0A086JA39</accession>
<dbReference type="PANTHER" id="PTHR10792:SF8">
    <property type="entry name" value="RIBOSOME BIOGENESIS PROTEIN RLP24-RELATED"/>
    <property type="match status" value="1"/>
</dbReference>
<feature type="compositionally biased region" description="Polar residues" evidence="2">
    <location>
        <begin position="198"/>
        <end position="207"/>
    </location>
</feature>
<feature type="compositionally biased region" description="Acidic residues" evidence="2">
    <location>
        <begin position="172"/>
        <end position="181"/>
    </location>
</feature>
<reference evidence="4 5" key="1">
    <citation type="submission" date="2014-03" db="EMBL/GenBank/DDBJ databases">
        <authorList>
            <person name="Sibley D."/>
            <person name="Venepally P."/>
            <person name="Karamycheva S."/>
            <person name="Hadjithomas M."/>
            <person name="Khan A."/>
            <person name="Brunk B."/>
            <person name="Roos D."/>
            <person name="Caler E."/>
            <person name="Lorenzi H."/>
        </authorList>
    </citation>
    <scope>NUCLEOTIDE SEQUENCE [LARGE SCALE GENOMIC DNA]</scope>
    <source>
        <strain evidence="5">p89</strain>
    </source>
</reference>
<feature type="region of interest" description="Disordered" evidence="2">
    <location>
        <begin position="155"/>
        <end position="207"/>
    </location>
</feature>
<dbReference type="InterPro" id="IPR056366">
    <property type="entry name" value="Ribosomal_eL24"/>
</dbReference>
<sequence length="207" mass="24700">MLEVRYASRRIQLHRLFASLRCLCLAGHGVVFVRSDAKMFRFCRSKCHKHFKAKHNPRKFKWTKAYRKAAGKELAVDATFEFEQKRNTPVRYDRDLYVKTIKAMKRVDEIKQARKERFYMQRMLAASERNEEKDYSELEKNEKLLLREGQIRREEERRRAKVTQAEAAATLLDEEDEDAEMEEQKPALRKEKQKAVPVQQTLEADFN</sequence>
<evidence type="ECO:0000313" key="4">
    <source>
        <dbReference type="EMBL" id="KFG29007.1"/>
    </source>
</evidence>
<proteinExistence type="inferred from homology"/>
<dbReference type="InterPro" id="IPR038630">
    <property type="entry name" value="L24e/L24_sf"/>
</dbReference>
<dbReference type="GO" id="GO:0005840">
    <property type="term" value="C:ribosome"/>
    <property type="evidence" value="ECO:0007669"/>
    <property type="project" value="UniProtKB-KW"/>
</dbReference>
<dbReference type="AlphaFoldDB" id="A0A086JA39"/>
<keyword evidence="4" id="KW-0687">Ribonucleoprotein</keyword>
<feature type="compositionally biased region" description="Basic and acidic residues" evidence="2">
    <location>
        <begin position="182"/>
        <end position="194"/>
    </location>
</feature>
<comment type="similarity">
    <text evidence="1">Belongs to the eukaryotic ribosomal protein eL24 family.</text>
</comment>
<dbReference type="Gene3D" id="2.30.170.20">
    <property type="entry name" value="Ribosomal protein L24e"/>
    <property type="match status" value="1"/>
</dbReference>
<comment type="caution">
    <text evidence="4">The sequence shown here is derived from an EMBL/GenBank/DDBJ whole genome shotgun (WGS) entry which is preliminary data.</text>
</comment>
<dbReference type="FunFam" id="2.30.170.20:FF:000001">
    <property type="entry name" value="probable ribosome biogenesis protein RLP24"/>
    <property type="match status" value="1"/>
</dbReference>
<evidence type="ECO:0000256" key="1">
    <source>
        <dbReference type="ARBA" id="ARBA00005647"/>
    </source>
</evidence>
<evidence type="ECO:0000313" key="5">
    <source>
        <dbReference type="Proteomes" id="UP000028828"/>
    </source>
</evidence>
<dbReference type="EMBL" id="AEYI02002250">
    <property type="protein sequence ID" value="KFG29007.1"/>
    <property type="molecule type" value="Genomic_DNA"/>
</dbReference>
<dbReference type="GO" id="GO:0003735">
    <property type="term" value="F:structural constituent of ribosome"/>
    <property type="evidence" value="ECO:0007669"/>
    <property type="project" value="InterPro"/>
</dbReference>
<name>A0A086JA39_TOXGO</name>
<evidence type="ECO:0000259" key="3">
    <source>
        <dbReference type="Pfam" id="PF01246"/>
    </source>
</evidence>
<protein>
    <submittedName>
        <fullName evidence="4">Ribosomal protein RPL24e</fullName>
    </submittedName>
</protein>
<organism evidence="4 5">
    <name type="scientific">Toxoplasma gondii p89</name>
    <dbReference type="NCBI Taxonomy" id="943119"/>
    <lineage>
        <taxon>Eukaryota</taxon>
        <taxon>Sar</taxon>
        <taxon>Alveolata</taxon>
        <taxon>Apicomplexa</taxon>
        <taxon>Conoidasida</taxon>
        <taxon>Coccidia</taxon>
        <taxon>Eucoccidiorida</taxon>
        <taxon>Eimeriorina</taxon>
        <taxon>Sarcocystidae</taxon>
        <taxon>Toxoplasma</taxon>
    </lineage>
</organism>
<evidence type="ECO:0000256" key="2">
    <source>
        <dbReference type="SAM" id="MobiDB-lite"/>
    </source>
</evidence>
<dbReference type="GO" id="GO:0005730">
    <property type="term" value="C:nucleolus"/>
    <property type="evidence" value="ECO:0007669"/>
    <property type="project" value="TreeGrafter"/>
</dbReference>
<keyword evidence="4" id="KW-0689">Ribosomal protein</keyword>
<dbReference type="GO" id="GO:0042273">
    <property type="term" value="P:ribosomal large subunit biogenesis"/>
    <property type="evidence" value="ECO:0007669"/>
    <property type="project" value="TreeGrafter"/>
</dbReference>
<dbReference type="InterPro" id="IPR000988">
    <property type="entry name" value="Ribosomal_eL24-rel_N"/>
</dbReference>
<dbReference type="SUPFAM" id="SSF57716">
    <property type="entry name" value="Glucocorticoid receptor-like (DNA-binding domain)"/>
    <property type="match status" value="1"/>
</dbReference>
<gene>
    <name evidence="4" type="ORF">TGP89_242680</name>
</gene>
<dbReference type="Proteomes" id="UP000028828">
    <property type="component" value="Unassembled WGS sequence"/>
</dbReference>
<dbReference type="OrthoDB" id="330622at2759"/>
<dbReference type="VEuPathDB" id="ToxoDB:TGP89_242680"/>
<dbReference type="Pfam" id="PF01246">
    <property type="entry name" value="Ribosomal_L24e"/>
    <property type="match status" value="1"/>
</dbReference>
<dbReference type="CDD" id="cd00472">
    <property type="entry name" value="Ribosomal_L24e_L24"/>
    <property type="match status" value="1"/>
</dbReference>